<dbReference type="Proteomes" id="UP001324185">
    <property type="component" value="Chromosome"/>
</dbReference>
<proteinExistence type="predicted"/>
<dbReference type="EMBL" id="CP140158">
    <property type="protein sequence ID" value="WQG86216.1"/>
    <property type="molecule type" value="Genomic_DNA"/>
</dbReference>
<keyword evidence="3" id="KW-1185">Reference proteome</keyword>
<protein>
    <submittedName>
        <fullName evidence="2">Uncharacterized protein</fullName>
    </submittedName>
</protein>
<keyword evidence="1" id="KW-1133">Transmembrane helix</keyword>
<dbReference type="RefSeq" id="WP_018624248.1">
    <property type="nucleotide sequence ID" value="NZ_CP140158.1"/>
</dbReference>
<keyword evidence="1" id="KW-0812">Transmembrane</keyword>
<evidence type="ECO:0000313" key="3">
    <source>
        <dbReference type="Proteomes" id="UP001324185"/>
    </source>
</evidence>
<gene>
    <name evidence="2" type="ORF">SR900_04820</name>
</gene>
<evidence type="ECO:0000256" key="1">
    <source>
        <dbReference type="SAM" id="Phobius"/>
    </source>
</evidence>
<organism evidence="2 3">
    <name type="scientific">Kangiella aquimarina</name>
    <dbReference type="NCBI Taxonomy" id="261965"/>
    <lineage>
        <taxon>Bacteria</taxon>
        <taxon>Pseudomonadati</taxon>
        <taxon>Pseudomonadota</taxon>
        <taxon>Gammaproteobacteria</taxon>
        <taxon>Kangiellales</taxon>
        <taxon>Kangiellaceae</taxon>
        <taxon>Kangiella</taxon>
    </lineage>
</organism>
<keyword evidence="1" id="KW-0472">Membrane</keyword>
<feature type="transmembrane region" description="Helical" evidence="1">
    <location>
        <begin position="98"/>
        <end position="117"/>
    </location>
</feature>
<name>A0ABZ0X739_9GAMM</name>
<evidence type="ECO:0000313" key="2">
    <source>
        <dbReference type="EMBL" id="WQG86216.1"/>
    </source>
</evidence>
<reference evidence="2 3" key="1">
    <citation type="submission" date="2023-11" db="EMBL/GenBank/DDBJ databases">
        <title>MicrobeMod: A computational toolkit for identifying prokaryotic methylation and restriction-modification with nanopore sequencing.</title>
        <authorList>
            <person name="Crits-Christoph A."/>
            <person name="Kang S.C."/>
            <person name="Lee H."/>
            <person name="Ostrov N."/>
        </authorList>
    </citation>
    <scope>NUCLEOTIDE SEQUENCE [LARGE SCALE GENOMIC DNA]</scope>
    <source>
        <strain evidence="2 3">DSMZ 16071</strain>
    </source>
</reference>
<sequence length="318" mass="36314">MLTTASASQLGSFIYAQDNDSIEAVAKGLYENDSVFKVVIYQRDGTEMTRLEADELPADLRSMVADIYFQGKKNGYLTLYFSPNAQASLMSQMLAEPVMIWVISGFSWGLLLFVISFKQIRSRWKMRPAKDESSSNGKDSPSQNQLLRQLLKHSNGKKHNSDSRVNLLVIKANWQRLNEHNVHQLLKVFNRWLPKNGIYFLSFKQSLLILGKDSDSIEPNLITQLQVLVNAMQQLKLEPTILVHNLEFEREVYQTFFEIIEPGIWLESDMQQAVLVESDNKIALEIESVGEVKLTQLPEIEASQRSGIERQARFLVGE</sequence>
<accession>A0ABZ0X739</accession>